<dbReference type="GO" id="GO:0061891">
    <property type="term" value="F:calcium ion sensor activity"/>
    <property type="evidence" value="ECO:0000318"/>
    <property type="project" value="GO_Central"/>
</dbReference>
<dbReference type="OMA" id="LENITYW"/>
<accession>A7ST77</accession>
<reference evidence="3 4" key="1">
    <citation type="journal article" date="2007" name="Science">
        <title>Sea anemone genome reveals ancestral eumetazoan gene repertoire and genomic organization.</title>
        <authorList>
            <person name="Putnam N.H."/>
            <person name="Srivastava M."/>
            <person name="Hellsten U."/>
            <person name="Dirks B."/>
            <person name="Chapman J."/>
            <person name="Salamov A."/>
            <person name="Terry A."/>
            <person name="Shapiro H."/>
            <person name="Lindquist E."/>
            <person name="Kapitonov V.V."/>
            <person name="Jurka J."/>
            <person name="Genikhovich G."/>
            <person name="Grigoriev I.V."/>
            <person name="Lucas S.M."/>
            <person name="Steele R.E."/>
            <person name="Finnerty J.R."/>
            <person name="Technau U."/>
            <person name="Martindale M.Q."/>
            <person name="Rokhsar D.S."/>
        </authorList>
    </citation>
    <scope>NUCLEOTIDE SEQUENCE [LARGE SCALE GENOMIC DNA]</scope>
    <source>
        <strain evidence="4">CH2 X CH6</strain>
    </source>
</reference>
<dbReference type="CDD" id="cd08390">
    <property type="entry name" value="C2A_Synaptotagmin-15-17"/>
    <property type="match status" value="1"/>
</dbReference>
<dbReference type="Gene3D" id="2.60.40.150">
    <property type="entry name" value="C2 domain"/>
    <property type="match status" value="2"/>
</dbReference>
<dbReference type="PANTHER" id="PTHR10024">
    <property type="entry name" value="SYNAPTOTAGMIN"/>
    <property type="match status" value="1"/>
</dbReference>
<dbReference type="HOGENOM" id="CLU_023008_11_1_1"/>
<feature type="non-terminal residue" evidence="3">
    <location>
        <position position="278"/>
    </location>
</feature>
<dbReference type="GO" id="GO:0016192">
    <property type="term" value="P:vesicle-mediated transport"/>
    <property type="evidence" value="ECO:0000318"/>
    <property type="project" value="GO_Central"/>
</dbReference>
<dbReference type="InParanoid" id="A7ST77"/>
<evidence type="ECO:0000259" key="2">
    <source>
        <dbReference type="PROSITE" id="PS50004"/>
    </source>
</evidence>
<dbReference type="SMART" id="SM00239">
    <property type="entry name" value="C2"/>
    <property type="match status" value="2"/>
</dbReference>
<organism evidence="3 4">
    <name type="scientific">Nematostella vectensis</name>
    <name type="common">Starlet sea anemone</name>
    <dbReference type="NCBI Taxonomy" id="45351"/>
    <lineage>
        <taxon>Eukaryota</taxon>
        <taxon>Metazoa</taxon>
        <taxon>Cnidaria</taxon>
        <taxon>Anthozoa</taxon>
        <taxon>Hexacorallia</taxon>
        <taxon>Actiniaria</taxon>
        <taxon>Edwardsiidae</taxon>
        <taxon>Nematostella</taxon>
    </lineage>
</organism>
<dbReference type="Proteomes" id="UP000001593">
    <property type="component" value="Unassembled WGS sequence"/>
</dbReference>
<feature type="domain" description="C2" evidence="2">
    <location>
        <begin position="1"/>
        <end position="130"/>
    </location>
</feature>
<dbReference type="GO" id="GO:0005886">
    <property type="term" value="C:plasma membrane"/>
    <property type="evidence" value="ECO:0000318"/>
    <property type="project" value="GO_Central"/>
</dbReference>
<feature type="domain" description="C2" evidence="2">
    <location>
        <begin position="139"/>
        <end position="274"/>
    </location>
</feature>
<dbReference type="GO" id="GO:0005544">
    <property type="term" value="F:calcium-dependent phospholipid binding"/>
    <property type="evidence" value="ECO:0000318"/>
    <property type="project" value="GO_Central"/>
</dbReference>
<dbReference type="InterPro" id="IPR000008">
    <property type="entry name" value="C2_dom"/>
</dbReference>
<keyword evidence="4" id="KW-1185">Reference proteome</keyword>
<dbReference type="PROSITE" id="PS50004">
    <property type="entry name" value="C2"/>
    <property type="match status" value="2"/>
</dbReference>
<dbReference type="GO" id="GO:0070382">
    <property type="term" value="C:exocytic vesicle"/>
    <property type="evidence" value="ECO:0000318"/>
    <property type="project" value="GO_Central"/>
</dbReference>
<gene>
    <name evidence="3" type="ORF">NEMVEDRAFT_v1g130783</name>
</gene>
<evidence type="ECO:0000256" key="1">
    <source>
        <dbReference type="ARBA" id="ARBA00022737"/>
    </source>
</evidence>
<protein>
    <recommendedName>
        <fullName evidence="2">C2 domain-containing protein</fullName>
    </recommendedName>
</protein>
<dbReference type="SUPFAM" id="SSF49562">
    <property type="entry name" value="C2 domain (Calcium/lipid-binding domain, CaLB)"/>
    <property type="match status" value="2"/>
</dbReference>
<dbReference type="PANTHER" id="PTHR10024:SF227">
    <property type="entry name" value="SYNAPTOTAGMIN 1"/>
    <property type="match status" value="1"/>
</dbReference>
<evidence type="ECO:0000313" key="4">
    <source>
        <dbReference type="Proteomes" id="UP000001593"/>
    </source>
</evidence>
<dbReference type="GO" id="GO:0017158">
    <property type="term" value="P:regulation of calcium ion-dependent exocytosis"/>
    <property type="evidence" value="ECO:0000318"/>
    <property type="project" value="GO_Central"/>
</dbReference>
<dbReference type="GO" id="GO:0000149">
    <property type="term" value="F:SNARE binding"/>
    <property type="evidence" value="ECO:0000318"/>
    <property type="project" value="GO_Central"/>
</dbReference>
<dbReference type="EMBL" id="DS469791">
    <property type="protein sequence ID" value="EDO33088.1"/>
    <property type="molecule type" value="Genomic_DNA"/>
</dbReference>
<sequence length="278" mass="31714">LGTLLFEARYQKYEEQLTIHLIGAKRLPVRHHVIDVGDCPHYDVMPCDPKVLVCLLPDEKPVLESYVKQSTWDPNFDETFVFKLNTNEVKEKTLRFSVYDCTRLHKLCPIGHTLFSLKGQDLDGTMAVERAIKPQCQVNRGEISLSLTYNPGTSRLVVGVRQARNILQFEGHAHKEYFVKISRIHLNRKVKTKRTPSTDGDASPIFKHDMSFNIPTEQLSDSCLVLSLMNHGVVRGSTTIGRVVLGPYVFGSGNERSHWGRMIRSPLNTIEQWHSLYL</sequence>
<keyword evidence="1" id="KW-0677">Repeat</keyword>
<dbReference type="InterPro" id="IPR035892">
    <property type="entry name" value="C2_domain_sf"/>
</dbReference>
<dbReference type="eggNOG" id="KOG1028">
    <property type="taxonomic scope" value="Eukaryota"/>
</dbReference>
<dbReference type="Pfam" id="PF00168">
    <property type="entry name" value="C2"/>
    <property type="match status" value="2"/>
</dbReference>
<name>A7ST77_NEMVE</name>
<dbReference type="STRING" id="45351.A7ST77"/>
<dbReference type="CDD" id="cd08409">
    <property type="entry name" value="C2B_Synaptotagmin-15"/>
    <property type="match status" value="1"/>
</dbReference>
<dbReference type="FunFam" id="2.60.40.150:FF:000231">
    <property type="entry name" value="Predicted protein"/>
    <property type="match status" value="1"/>
</dbReference>
<proteinExistence type="predicted"/>
<dbReference type="PhylomeDB" id="A7ST77"/>
<dbReference type="AlphaFoldDB" id="A7ST77"/>
<evidence type="ECO:0000313" key="3">
    <source>
        <dbReference type="EMBL" id="EDO33088.1"/>
    </source>
</evidence>
<dbReference type="InterPro" id="IPR047897">
    <property type="entry name" value="Synaptotagmin-15/17_C2A"/>
</dbReference>